<evidence type="ECO:0000256" key="3">
    <source>
        <dbReference type="ARBA" id="ARBA00022837"/>
    </source>
</evidence>
<keyword evidence="1 6" id="KW-0479">Metal-binding</keyword>
<organism evidence="8 9">
    <name type="scientific">Gossypium aridum</name>
    <name type="common">American cotton</name>
    <name type="synonym">Erioxylum aridum</name>
    <dbReference type="NCBI Taxonomy" id="34290"/>
    <lineage>
        <taxon>Eukaryota</taxon>
        <taxon>Viridiplantae</taxon>
        <taxon>Streptophyta</taxon>
        <taxon>Embryophyta</taxon>
        <taxon>Tracheophyta</taxon>
        <taxon>Spermatophyta</taxon>
        <taxon>Magnoliopsida</taxon>
        <taxon>eudicotyledons</taxon>
        <taxon>Gunneridae</taxon>
        <taxon>Pentapetalae</taxon>
        <taxon>rosids</taxon>
        <taxon>malvids</taxon>
        <taxon>Malvales</taxon>
        <taxon>Malvaceae</taxon>
        <taxon>Malvoideae</taxon>
        <taxon>Gossypium</taxon>
    </lineage>
</organism>
<dbReference type="Pfam" id="PF00191">
    <property type="entry name" value="Annexin"/>
    <property type="match status" value="4"/>
</dbReference>
<feature type="binding site" evidence="6">
    <location>
        <position position="25"/>
    </location>
    <ligand>
        <name>Ca(2+)</name>
        <dbReference type="ChEBI" id="CHEBI:29108"/>
        <label>1</label>
    </ligand>
</feature>
<dbReference type="GO" id="GO:0005886">
    <property type="term" value="C:plasma membrane"/>
    <property type="evidence" value="ECO:0007669"/>
    <property type="project" value="TreeGrafter"/>
</dbReference>
<dbReference type="Gene3D" id="1.10.220.10">
    <property type="entry name" value="Annexin"/>
    <property type="match status" value="4"/>
</dbReference>
<dbReference type="GO" id="GO:0009651">
    <property type="term" value="P:response to salt stress"/>
    <property type="evidence" value="ECO:0007669"/>
    <property type="project" value="TreeGrafter"/>
</dbReference>
<feature type="non-terminal residue" evidence="8">
    <location>
        <position position="1"/>
    </location>
</feature>
<name>A0A7J8YCL6_GOSAI</name>
<dbReference type="PANTHER" id="PTHR10502:SF204">
    <property type="entry name" value="ANNEXIN"/>
    <property type="match status" value="1"/>
</dbReference>
<dbReference type="PROSITE" id="PS00223">
    <property type="entry name" value="ANNEXIN_1"/>
    <property type="match status" value="1"/>
</dbReference>
<keyword evidence="4 7" id="KW-0041">Annexin</keyword>
<evidence type="ECO:0000256" key="4">
    <source>
        <dbReference type="ARBA" id="ARBA00023216"/>
    </source>
</evidence>
<dbReference type="GO" id="GO:0009408">
    <property type="term" value="P:response to heat"/>
    <property type="evidence" value="ECO:0007669"/>
    <property type="project" value="TreeGrafter"/>
</dbReference>
<dbReference type="PANTHER" id="PTHR10502">
    <property type="entry name" value="ANNEXIN"/>
    <property type="match status" value="1"/>
</dbReference>
<dbReference type="InterPro" id="IPR018252">
    <property type="entry name" value="Annexin_repeat_CS"/>
</dbReference>
<comment type="similarity">
    <text evidence="7">Belongs to the annexin family.</text>
</comment>
<dbReference type="EMBL" id="JABFAA010000011">
    <property type="protein sequence ID" value="MBA0696784.1"/>
    <property type="molecule type" value="Genomic_DNA"/>
</dbReference>
<dbReference type="FunFam" id="1.10.220.10:FF:000008">
    <property type="entry name" value="Annexin"/>
    <property type="match status" value="1"/>
</dbReference>
<proteinExistence type="inferred from homology"/>
<evidence type="ECO:0000256" key="7">
    <source>
        <dbReference type="RuleBase" id="RU003540"/>
    </source>
</evidence>
<dbReference type="SUPFAM" id="SSF47874">
    <property type="entry name" value="Annexin"/>
    <property type="match status" value="1"/>
</dbReference>
<dbReference type="PRINTS" id="PR00196">
    <property type="entry name" value="ANNEXIN"/>
</dbReference>
<protein>
    <recommendedName>
        <fullName evidence="7">Annexin</fullName>
    </recommendedName>
</protein>
<dbReference type="FunFam" id="1.10.220.10:FF:000009">
    <property type="entry name" value="Annexin"/>
    <property type="match status" value="1"/>
</dbReference>
<feature type="binding site" evidence="6">
    <location>
        <position position="67"/>
    </location>
    <ligand>
        <name>Ca(2+)</name>
        <dbReference type="ChEBI" id="CHEBI:29108"/>
        <label>1</label>
    </ligand>
</feature>
<comment type="caution">
    <text evidence="8">The sequence shown here is derived from an EMBL/GenBank/DDBJ whole genome shotgun (WGS) entry which is preliminary data.</text>
</comment>
<gene>
    <name evidence="8" type="ORF">Goari_003310</name>
</gene>
<dbReference type="GO" id="GO:0001786">
    <property type="term" value="F:phosphatidylserine binding"/>
    <property type="evidence" value="ECO:0007669"/>
    <property type="project" value="TreeGrafter"/>
</dbReference>
<dbReference type="FunFam" id="1.10.220.10:FF:000006">
    <property type="entry name" value="Annexin"/>
    <property type="match status" value="1"/>
</dbReference>
<dbReference type="InterPro" id="IPR037104">
    <property type="entry name" value="Annexin_sf"/>
</dbReference>
<evidence type="ECO:0000256" key="6">
    <source>
        <dbReference type="PIRSR" id="PIRSR609118-1"/>
    </source>
</evidence>
<dbReference type="GO" id="GO:0005509">
    <property type="term" value="F:calcium ion binding"/>
    <property type="evidence" value="ECO:0007669"/>
    <property type="project" value="InterPro"/>
</dbReference>
<keyword evidence="3 6" id="KW-0106">Calcium</keyword>
<dbReference type="Proteomes" id="UP000593577">
    <property type="component" value="Unassembled WGS sequence"/>
</dbReference>
<dbReference type="PROSITE" id="PS51897">
    <property type="entry name" value="ANNEXIN_2"/>
    <property type="match status" value="4"/>
</dbReference>
<evidence type="ECO:0000313" key="9">
    <source>
        <dbReference type="Proteomes" id="UP000593577"/>
    </source>
</evidence>
<dbReference type="SMART" id="SM00335">
    <property type="entry name" value="ANX"/>
    <property type="match status" value="3"/>
</dbReference>
<sequence>MATVSAPKQVSVKEDAEALRKACQGWGTDEKAIIAVLGHRNAAQRRQIRHVYEEIYQEDLIKRLESELSGHFEVTNGTIIAKAVYRWILDPPDRDAVLANVELKKSGNKHHVMVEISCTKNPEELLAIRRAYHARYKRSLEEEVAYHTKGDTRRLLVALVSAFRYYGEEINTTLAKSEAKKLHEAIKDKKFGNEDVIRILSTRSIAQLQATFNCYREQEGTSITKNLPKDSSDEYIATLRMAVRCLKDPKKYFEKVLRRSIEGIGTDEDALTRVIVTRAEKDLKEIKELYHKRNNVPLDKAVDKETSGDYKDMLLTLLGNE</sequence>
<feature type="binding site" evidence="6">
    <location>
        <position position="27"/>
    </location>
    <ligand>
        <name>Ca(2+)</name>
        <dbReference type="ChEBI" id="CHEBI:29108"/>
        <label>1</label>
    </ligand>
</feature>
<keyword evidence="9" id="KW-1185">Reference proteome</keyword>
<accession>A0A7J8YCL6</accession>
<dbReference type="InterPro" id="IPR009118">
    <property type="entry name" value="AnnexinD_plant"/>
</dbReference>
<dbReference type="InterPro" id="IPR018502">
    <property type="entry name" value="Annexin_repeat"/>
</dbReference>
<dbReference type="GO" id="GO:0009409">
    <property type="term" value="P:response to cold"/>
    <property type="evidence" value="ECO:0007669"/>
    <property type="project" value="TreeGrafter"/>
</dbReference>
<dbReference type="PRINTS" id="PR01814">
    <property type="entry name" value="ANNEXINPLANT"/>
</dbReference>
<evidence type="ECO:0000313" key="8">
    <source>
        <dbReference type="EMBL" id="MBA0696784.1"/>
    </source>
</evidence>
<dbReference type="InterPro" id="IPR001464">
    <property type="entry name" value="Annexin"/>
</dbReference>
<evidence type="ECO:0000256" key="5">
    <source>
        <dbReference type="ARBA" id="ARBA00023302"/>
    </source>
</evidence>
<comment type="domain">
    <text evidence="7">A pair of annexin repeats may form one binding site for calcium and phospholipid.</text>
</comment>
<evidence type="ECO:0000256" key="1">
    <source>
        <dbReference type="ARBA" id="ARBA00022723"/>
    </source>
</evidence>
<feature type="binding site" evidence="6">
    <location>
        <position position="261"/>
    </location>
    <ligand>
        <name>Ca(2+)</name>
        <dbReference type="ChEBI" id="CHEBI:29108"/>
        <label>1</label>
    </ligand>
</feature>
<keyword evidence="5 7" id="KW-0111">Calcium/phospholipid-binding</keyword>
<feature type="binding site" evidence="6">
    <location>
        <position position="305"/>
    </location>
    <ligand>
        <name>Ca(2+)</name>
        <dbReference type="ChEBI" id="CHEBI:29108"/>
        <label>1</label>
    </ligand>
</feature>
<evidence type="ECO:0000256" key="2">
    <source>
        <dbReference type="ARBA" id="ARBA00022737"/>
    </source>
</evidence>
<dbReference type="GO" id="GO:0005737">
    <property type="term" value="C:cytoplasm"/>
    <property type="evidence" value="ECO:0007669"/>
    <property type="project" value="TreeGrafter"/>
</dbReference>
<feature type="binding site" evidence="6">
    <location>
        <position position="306"/>
    </location>
    <ligand>
        <name>Ca(2+)</name>
        <dbReference type="ChEBI" id="CHEBI:29108"/>
        <label>1</label>
    </ligand>
</feature>
<dbReference type="AlphaFoldDB" id="A0A7J8YCL6"/>
<keyword evidence="2 7" id="KW-0677">Repeat</keyword>
<reference evidence="8 9" key="1">
    <citation type="journal article" date="2019" name="Genome Biol. Evol.">
        <title>Insights into the evolution of the New World diploid cottons (Gossypium, subgenus Houzingenia) based on genome sequencing.</title>
        <authorList>
            <person name="Grover C.E."/>
            <person name="Arick M.A. 2nd"/>
            <person name="Thrash A."/>
            <person name="Conover J.L."/>
            <person name="Sanders W.S."/>
            <person name="Peterson D.G."/>
            <person name="Frelichowski J.E."/>
            <person name="Scheffler J.A."/>
            <person name="Scheffler B.E."/>
            <person name="Wendel J.F."/>
        </authorList>
    </citation>
    <scope>NUCLEOTIDE SEQUENCE [LARGE SCALE GENOMIC DNA]</scope>
    <source>
        <strain evidence="8">185</strain>
        <tissue evidence="8">Leaf</tissue>
    </source>
</reference>
<dbReference type="FunFam" id="1.10.220.10:FF:000001">
    <property type="entry name" value="Annexin"/>
    <property type="match status" value="1"/>
</dbReference>
<feature type="binding site" evidence="6">
    <location>
        <position position="265"/>
    </location>
    <ligand>
        <name>Ca(2+)</name>
        <dbReference type="ChEBI" id="CHEBI:29108"/>
        <label>1</label>
    </ligand>
</feature>
<dbReference type="GO" id="GO:0005544">
    <property type="term" value="F:calcium-dependent phospholipid binding"/>
    <property type="evidence" value="ECO:0007669"/>
    <property type="project" value="UniProtKB-KW"/>
</dbReference>
<dbReference type="GO" id="GO:0009414">
    <property type="term" value="P:response to water deprivation"/>
    <property type="evidence" value="ECO:0007669"/>
    <property type="project" value="TreeGrafter"/>
</dbReference>